<organism evidence="1 2">
    <name type="scientific">Vicia faba</name>
    <name type="common">Broad bean</name>
    <name type="synonym">Faba vulgaris</name>
    <dbReference type="NCBI Taxonomy" id="3906"/>
    <lineage>
        <taxon>Eukaryota</taxon>
        <taxon>Viridiplantae</taxon>
        <taxon>Streptophyta</taxon>
        <taxon>Embryophyta</taxon>
        <taxon>Tracheophyta</taxon>
        <taxon>Spermatophyta</taxon>
        <taxon>Magnoliopsida</taxon>
        <taxon>eudicotyledons</taxon>
        <taxon>Gunneridae</taxon>
        <taxon>Pentapetalae</taxon>
        <taxon>rosids</taxon>
        <taxon>fabids</taxon>
        <taxon>Fabales</taxon>
        <taxon>Fabaceae</taxon>
        <taxon>Papilionoideae</taxon>
        <taxon>50 kb inversion clade</taxon>
        <taxon>NPAAA clade</taxon>
        <taxon>Hologalegina</taxon>
        <taxon>IRL clade</taxon>
        <taxon>Fabeae</taxon>
        <taxon>Vicia</taxon>
    </lineage>
</organism>
<evidence type="ECO:0000313" key="2">
    <source>
        <dbReference type="Proteomes" id="UP001157006"/>
    </source>
</evidence>
<dbReference type="EMBL" id="OX451735">
    <property type="protein sequence ID" value="CAI8592491.1"/>
    <property type="molecule type" value="Genomic_DNA"/>
</dbReference>
<dbReference type="AlphaFoldDB" id="A0AAV0Z370"/>
<evidence type="ECO:0000313" key="1">
    <source>
        <dbReference type="EMBL" id="CAI8592491.1"/>
    </source>
</evidence>
<name>A0AAV0Z370_VICFA</name>
<dbReference type="Proteomes" id="UP001157006">
    <property type="component" value="Chromosome 1S"/>
</dbReference>
<reference evidence="1 2" key="1">
    <citation type="submission" date="2023-01" db="EMBL/GenBank/DDBJ databases">
        <authorList>
            <person name="Kreplak J."/>
        </authorList>
    </citation>
    <scope>NUCLEOTIDE SEQUENCE [LARGE SCALE GENOMIC DNA]</scope>
</reference>
<accession>A0AAV0Z370</accession>
<proteinExistence type="predicted"/>
<gene>
    <name evidence="1" type="ORF">VFH_I042560</name>
</gene>
<protein>
    <submittedName>
        <fullName evidence="1">Uncharacterized protein</fullName>
    </submittedName>
</protein>
<sequence>MEETTEILLYKLQAITRCKENDKEMDNSKDFEAYWSKYKLRKGYQLVQGMIYGYSSDLCECRDGYSKWQHGSDSDCCTSAVLNRGLWIHKNVEVVTLEPIWP</sequence>
<keyword evidence="2" id="KW-1185">Reference proteome</keyword>